<protein>
    <submittedName>
        <fullName evidence="3">Uncharacterized protein</fullName>
    </submittedName>
</protein>
<keyword evidence="2" id="KW-0472">Membrane</keyword>
<sequence>MTRRHQPPNKSAGEKNEQGKTGRKSLRTFSGYFFAGFAFACAFLFDPLLLFFFSSVGVGVVLEVAAPLSLVPPPFNVSVTIGLAAGLNLNWFEYLHKFLQEQLSTRLGNLVAYTVLFCLEKCRRRAAR</sequence>
<keyword evidence="2" id="KW-0812">Transmembrane</keyword>
<gene>
    <name evidence="3" type="ORF">ARMGADRAFT_1033227</name>
</gene>
<keyword evidence="4" id="KW-1185">Reference proteome</keyword>
<reference evidence="4" key="1">
    <citation type="journal article" date="2017" name="Nat. Ecol. Evol.">
        <title>Genome expansion and lineage-specific genetic innovations in the forest pathogenic fungi Armillaria.</title>
        <authorList>
            <person name="Sipos G."/>
            <person name="Prasanna A.N."/>
            <person name="Walter M.C."/>
            <person name="O'Connor E."/>
            <person name="Balint B."/>
            <person name="Krizsan K."/>
            <person name="Kiss B."/>
            <person name="Hess J."/>
            <person name="Varga T."/>
            <person name="Slot J."/>
            <person name="Riley R."/>
            <person name="Boka B."/>
            <person name="Rigling D."/>
            <person name="Barry K."/>
            <person name="Lee J."/>
            <person name="Mihaltcheva S."/>
            <person name="LaButti K."/>
            <person name="Lipzen A."/>
            <person name="Waldron R."/>
            <person name="Moloney N.M."/>
            <person name="Sperisen C."/>
            <person name="Kredics L."/>
            <person name="Vagvoelgyi C."/>
            <person name="Patrignani A."/>
            <person name="Fitzpatrick D."/>
            <person name="Nagy I."/>
            <person name="Doyle S."/>
            <person name="Anderson J.B."/>
            <person name="Grigoriev I.V."/>
            <person name="Gueldener U."/>
            <person name="Muensterkoetter M."/>
            <person name="Nagy L.G."/>
        </authorList>
    </citation>
    <scope>NUCLEOTIDE SEQUENCE [LARGE SCALE GENOMIC DNA]</scope>
    <source>
        <strain evidence="4">Ar21-2</strain>
    </source>
</reference>
<evidence type="ECO:0000256" key="2">
    <source>
        <dbReference type="SAM" id="Phobius"/>
    </source>
</evidence>
<proteinExistence type="predicted"/>
<feature type="region of interest" description="Disordered" evidence="1">
    <location>
        <begin position="1"/>
        <end position="21"/>
    </location>
</feature>
<accession>A0A2H3DN83</accession>
<dbReference type="EMBL" id="KZ293668">
    <property type="protein sequence ID" value="PBK89713.1"/>
    <property type="molecule type" value="Genomic_DNA"/>
</dbReference>
<evidence type="ECO:0000313" key="4">
    <source>
        <dbReference type="Proteomes" id="UP000217790"/>
    </source>
</evidence>
<dbReference type="Proteomes" id="UP000217790">
    <property type="component" value="Unassembled WGS sequence"/>
</dbReference>
<evidence type="ECO:0000313" key="3">
    <source>
        <dbReference type="EMBL" id="PBK89713.1"/>
    </source>
</evidence>
<organism evidence="3 4">
    <name type="scientific">Armillaria gallica</name>
    <name type="common">Bulbous honey fungus</name>
    <name type="synonym">Armillaria bulbosa</name>
    <dbReference type="NCBI Taxonomy" id="47427"/>
    <lineage>
        <taxon>Eukaryota</taxon>
        <taxon>Fungi</taxon>
        <taxon>Dikarya</taxon>
        <taxon>Basidiomycota</taxon>
        <taxon>Agaricomycotina</taxon>
        <taxon>Agaricomycetes</taxon>
        <taxon>Agaricomycetidae</taxon>
        <taxon>Agaricales</taxon>
        <taxon>Marasmiineae</taxon>
        <taxon>Physalacriaceae</taxon>
        <taxon>Armillaria</taxon>
    </lineage>
</organism>
<feature type="transmembrane region" description="Helical" evidence="2">
    <location>
        <begin position="73"/>
        <end position="92"/>
    </location>
</feature>
<name>A0A2H3DN83_ARMGA</name>
<keyword evidence="2" id="KW-1133">Transmembrane helix</keyword>
<feature type="transmembrane region" description="Helical" evidence="2">
    <location>
        <begin position="32"/>
        <end position="53"/>
    </location>
</feature>
<dbReference type="AlphaFoldDB" id="A0A2H3DN83"/>
<dbReference type="InParanoid" id="A0A2H3DN83"/>
<evidence type="ECO:0000256" key="1">
    <source>
        <dbReference type="SAM" id="MobiDB-lite"/>
    </source>
</evidence>